<keyword evidence="1" id="KW-0805">Transcription regulation</keyword>
<dbReference type="InterPro" id="IPR001647">
    <property type="entry name" value="HTH_TetR"/>
</dbReference>
<comment type="caution">
    <text evidence="6">The sequence shown here is derived from an EMBL/GenBank/DDBJ whole genome shotgun (WGS) entry which is preliminary data.</text>
</comment>
<dbReference type="InterPro" id="IPR050109">
    <property type="entry name" value="HTH-type_TetR-like_transc_reg"/>
</dbReference>
<gene>
    <name evidence="6" type="ORF">FL583_31605</name>
</gene>
<accession>A0A545AIF8</accession>
<feature type="DNA-binding region" description="H-T-H motif" evidence="4">
    <location>
        <begin position="29"/>
        <end position="48"/>
    </location>
</feature>
<dbReference type="RefSeq" id="WP_142708536.1">
    <property type="nucleotide sequence ID" value="NZ_VIRS01000030.1"/>
</dbReference>
<dbReference type="Gene3D" id="1.10.357.10">
    <property type="entry name" value="Tetracycline Repressor, domain 2"/>
    <property type="match status" value="1"/>
</dbReference>
<dbReference type="PANTHER" id="PTHR30055:SF234">
    <property type="entry name" value="HTH-TYPE TRANSCRIPTIONAL REGULATOR BETI"/>
    <property type="match status" value="1"/>
</dbReference>
<keyword evidence="2 4" id="KW-0238">DNA-binding</keyword>
<dbReference type="InParanoid" id="A0A545AIF8"/>
<organism evidence="6 7">
    <name type="scientific">Cryptosporangium phraense</name>
    <dbReference type="NCBI Taxonomy" id="2593070"/>
    <lineage>
        <taxon>Bacteria</taxon>
        <taxon>Bacillati</taxon>
        <taxon>Actinomycetota</taxon>
        <taxon>Actinomycetes</taxon>
        <taxon>Cryptosporangiales</taxon>
        <taxon>Cryptosporangiaceae</taxon>
        <taxon>Cryptosporangium</taxon>
    </lineage>
</organism>
<feature type="domain" description="HTH tetR-type" evidence="5">
    <location>
        <begin position="6"/>
        <end position="66"/>
    </location>
</feature>
<dbReference type="AlphaFoldDB" id="A0A545AIF8"/>
<protein>
    <submittedName>
        <fullName evidence="6">TetR/AcrR family transcriptional regulator</fullName>
    </submittedName>
</protein>
<dbReference type="OrthoDB" id="3784817at2"/>
<dbReference type="GO" id="GO:0003700">
    <property type="term" value="F:DNA-binding transcription factor activity"/>
    <property type="evidence" value="ECO:0007669"/>
    <property type="project" value="TreeGrafter"/>
</dbReference>
<dbReference type="PROSITE" id="PS50977">
    <property type="entry name" value="HTH_TETR_2"/>
    <property type="match status" value="1"/>
</dbReference>
<dbReference type="InterPro" id="IPR009057">
    <property type="entry name" value="Homeodomain-like_sf"/>
</dbReference>
<keyword evidence="3" id="KW-0804">Transcription</keyword>
<evidence type="ECO:0000256" key="1">
    <source>
        <dbReference type="ARBA" id="ARBA00023015"/>
    </source>
</evidence>
<proteinExistence type="predicted"/>
<dbReference type="PANTHER" id="PTHR30055">
    <property type="entry name" value="HTH-TYPE TRANSCRIPTIONAL REGULATOR RUTR"/>
    <property type="match status" value="1"/>
</dbReference>
<dbReference type="EMBL" id="VIRS01000030">
    <property type="protein sequence ID" value="TQS41106.1"/>
    <property type="molecule type" value="Genomic_DNA"/>
</dbReference>
<evidence type="ECO:0000313" key="7">
    <source>
        <dbReference type="Proteomes" id="UP000317982"/>
    </source>
</evidence>
<evidence type="ECO:0000256" key="3">
    <source>
        <dbReference type="ARBA" id="ARBA00023163"/>
    </source>
</evidence>
<dbReference type="Pfam" id="PF00440">
    <property type="entry name" value="TetR_N"/>
    <property type="match status" value="1"/>
</dbReference>
<evidence type="ECO:0000259" key="5">
    <source>
        <dbReference type="PROSITE" id="PS50977"/>
    </source>
</evidence>
<reference evidence="6 7" key="1">
    <citation type="submission" date="2019-07" db="EMBL/GenBank/DDBJ databases">
        <title>Cryptosporangium phraense sp. nov., isolated from plant litter.</title>
        <authorList>
            <person name="Suriyachadkun C."/>
        </authorList>
    </citation>
    <scope>NUCLEOTIDE SEQUENCE [LARGE SCALE GENOMIC DNA]</scope>
    <source>
        <strain evidence="6 7">A-T 5661</strain>
    </source>
</reference>
<dbReference type="Proteomes" id="UP000317982">
    <property type="component" value="Unassembled WGS sequence"/>
</dbReference>
<sequence length="237" mass="24782">MTVTETELRTAMIAAAEQQLASSAGRDIATRAVCEAVGVSQPVLYRLFGDKRGLLDAVADAGFERYAALKAAQPATGDPVADLRAGWDQHMAFARENPALYQLMFAPRPQAHSGARARVFGLLEAQLVRCAAAGALTVAPGVAAQLILSANVGVALNLIAQPELFDSASLSGQMRDTVFGAVLTTAAAPAEPDPVSAAALRLRSQLRVAGTPALEPAEATLLEVWLDRIAGTVRRGR</sequence>
<dbReference type="InterPro" id="IPR025996">
    <property type="entry name" value="MT1864/Rv1816-like_C"/>
</dbReference>
<dbReference type="Pfam" id="PF13305">
    <property type="entry name" value="TetR_C_33"/>
    <property type="match status" value="1"/>
</dbReference>
<name>A0A545AIF8_9ACTN</name>
<dbReference type="SUPFAM" id="SSF48498">
    <property type="entry name" value="Tetracyclin repressor-like, C-terminal domain"/>
    <property type="match status" value="1"/>
</dbReference>
<dbReference type="SUPFAM" id="SSF46689">
    <property type="entry name" value="Homeodomain-like"/>
    <property type="match status" value="1"/>
</dbReference>
<keyword evidence="7" id="KW-1185">Reference proteome</keyword>
<evidence type="ECO:0000313" key="6">
    <source>
        <dbReference type="EMBL" id="TQS41106.1"/>
    </source>
</evidence>
<evidence type="ECO:0000256" key="4">
    <source>
        <dbReference type="PROSITE-ProRule" id="PRU00335"/>
    </source>
</evidence>
<evidence type="ECO:0000256" key="2">
    <source>
        <dbReference type="ARBA" id="ARBA00023125"/>
    </source>
</evidence>
<dbReference type="InterPro" id="IPR036271">
    <property type="entry name" value="Tet_transcr_reg_TetR-rel_C_sf"/>
</dbReference>
<dbReference type="GO" id="GO:0000976">
    <property type="term" value="F:transcription cis-regulatory region binding"/>
    <property type="evidence" value="ECO:0007669"/>
    <property type="project" value="TreeGrafter"/>
</dbReference>